<dbReference type="Pfam" id="PF18932">
    <property type="entry name" value="DUF5681"/>
    <property type="match status" value="1"/>
</dbReference>
<feature type="region of interest" description="Disordered" evidence="1">
    <location>
        <begin position="1"/>
        <end position="26"/>
    </location>
</feature>
<proteinExistence type="predicted"/>
<evidence type="ECO:0000313" key="3">
    <source>
        <dbReference type="EMBL" id="CAB4131101.1"/>
    </source>
</evidence>
<sequence length="134" mass="14989">MPFIKGHNYGNTFKKGQSGNPKGQPKKVLSRVNEQLKEEGYSAASANNIVEAYSILINLDEERIKVIIGDTTYPMLMRIVAKEMLSKNGAEMIEKILDRAHGKATQKQENRQVDGEGKDVKPTVLIYNGQEIKL</sequence>
<evidence type="ECO:0000259" key="2">
    <source>
        <dbReference type="Pfam" id="PF18932"/>
    </source>
</evidence>
<dbReference type="EMBL" id="LR796245">
    <property type="protein sequence ID" value="CAB4131101.1"/>
    <property type="molecule type" value="Genomic_DNA"/>
</dbReference>
<name>A0A6J5L9B5_9CAUD</name>
<organism evidence="3">
    <name type="scientific">uncultured Caudovirales phage</name>
    <dbReference type="NCBI Taxonomy" id="2100421"/>
    <lineage>
        <taxon>Viruses</taxon>
        <taxon>Duplodnaviria</taxon>
        <taxon>Heunggongvirae</taxon>
        <taxon>Uroviricota</taxon>
        <taxon>Caudoviricetes</taxon>
        <taxon>Peduoviridae</taxon>
        <taxon>Maltschvirus</taxon>
        <taxon>Maltschvirus maltsch</taxon>
    </lineage>
</organism>
<protein>
    <recommendedName>
        <fullName evidence="2">DUF5681 domain-containing protein</fullName>
    </recommendedName>
</protein>
<accession>A0A6J5L9B5</accession>
<evidence type="ECO:0000256" key="1">
    <source>
        <dbReference type="SAM" id="MobiDB-lite"/>
    </source>
</evidence>
<feature type="compositionally biased region" description="Polar residues" evidence="1">
    <location>
        <begin position="9"/>
        <end position="21"/>
    </location>
</feature>
<feature type="domain" description="DUF5681" evidence="2">
    <location>
        <begin position="12"/>
        <end position="39"/>
    </location>
</feature>
<dbReference type="InterPro" id="IPR043736">
    <property type="entry name" value="DUF5681"/>
</dbReference>
<reference evidence="3" key="1">
    <citation type="submission" date="2020-04" db="EMBL/GenBank/DDBJ databases">
        <authorList>
            <person name="Chiriac C."/>
            <person name="Salcher M."/>
            <person name="Ghai R."/>
            <person name="Kavagutti S V."/>
        </authorList>
    </citation>
    <scope>NUCLEOTIDE SEQUENCE</scope>
</reference>
<gene>
    <name evidence="3" type="ORF">UFOVP129_50</name>
</gene>